<sequence length="347" mass="37155">MFQKINIGSLPKGPRNTICDVPGVKVGHVTLTDGDCQTGVTAITTHNENAFYLRTRAASHVFNGFGKSVGLVQVEELGELETPILLTNTLSVGAVSEGLIQHTLAETPDIDFVMGTINPVVFECNDAFLNKISALYVRPQHALDAISAVSEEFEQGAVGAGRGMSCYGLKGGIGSASRQVKLGSKEYHLGALVLSNMGRMPDFTLAGQHIGPQIEEKLARDESGPEKGSIIMIIGTDLPLSERQLKRVAKRTSVGLARTGSFLGHGSGDIALAFTTADPVDTKSRKRTHSVEQVDERRIDRVFRATAEATEEAIVNSMLNAERVTGRDGNTRYALGDFGELMGDANE</sequence>
<dbReference type="PANTHER" id="PTHR36512:SF3">
    <property type="entry name" value="BLR5678 PROTEIN"/>
    <property type="match status" value="1"/>
</dbReference>
<reference evidence="2 3" key="1">
    <citation type="submission" date="2016-10" db="EMBL/GenBank/DDBJ databases">
        <authorList>
            <person name="Varghese N."/>
            <person name="Submissions S."/>
        </authorList>
    </citation>
    <scope>NUCLEOTIDE SEQUENCE [LARGE SCALE GENOMIC DNA]</scope>
    <source>
        <strain evidence="2 3">DSM 16392</strain>
    </source>
</reference>
<accession>A0A1I4F3Q2</accession>
<comment type="similarity">
    <text evidence="1">Belongs to the peptidase S58 family.</text>
</comment>
<evidence type="ECO:0000256" key="1">
    <source>
        <dbReference type="ARBA" id="ARBA00007068"/>
    </source>
</evidence>
<dbReference type="InterPro" id="IPR005321">
    <property type="entry name" value="Peptidase_S58_DmpA"/>
</dbReference>
<evidence type="ECO:0000313" key="3">
    <source>
        <dbReference type="Proteomes" id="UP000199598"/>
    </source>
</evidence>
<name>A0A1I4F3Q2_9HYPH</name>
<dbReference type="SUPFAM" id="SSF56266">
    <property type="entry name" value="DmpA/ArgJ-like"/>
    <property type="match status" value="1"/>
</dbReference>
<dbReference type="Pfam" id="PF03576">
    <property type="entry name" value="Peptidase_S58"/>
    <property type="match status" value="1"/>
</dbReference>
<dbReference type="EMBL" id="FOSK01000017">
    <property type="protein sequence ID" value="SFL12179.1"/>
    <property type="molecule type" value="Genomic_DNA"/>
</dbReference>
<dbReference type="RefSeq" id="WP_093523579.1">
    <property type="nucleotide sequence ID" value="NZ_FOSK01000017.1"/>
</dbReference>
<proteinExistence type="inferred from homology"/>
<keyword evidence="3" id="KW-1185">Reference proteome</keyword>
<dbReference type="PANTHER" id="PTHR36512">
    <property type="entry name" value="D-AMINOPEPTIDASE"/>
    <property type="match status" value="1"/>
</dbReference>
<dbReference type="InterPro" id="IPR016117">
    <property type="entry name" value="ArgJ-like_dom_sf"/>
</dbReference>
<gene>
    <name evidence="2" type="ORF">SAMN04488518_11748</name>
</gene>
<dbReference type="CDD" id="cd02253">
    <property type="entry name" value="DmpA"/>
    <property type="match status" value="1"/>
</dbReference>
<comment type="caution">
    <text evidence="2">The sequence shown here is derived from an EMBL/GenBank/DDBJ whole genome shotgun (WGS) entry which is preliminary data.</text>
</comment>
<dbReference type="Gene3D" id="3.60.70.12">
    <property type="entry name" value="L-amino peptidase D-ALA esterase/amidase"/>
    <property type="match status" value="1"/>
</dbReference>
<protein>
    <submittedName>
        <fullName evidence="2">D-aminopeptidase</fullName>
    </submittedName>
</protein>
<dbReference type="Proteomes" id="UP000199598">
    <property type="component" value="Unassembled WGS sequence"/>
</dbReference>
<organism evidence="2 3">
    <name type="scientific">Pseudovibrio ascidiaceicola</name>
    <dbReference type="NCBI Taxonomy" id="285279"/>
    <lineage>
        <taxon>Bacteria</taxon>
        <taxon>Pseudomonadati</taxon>
        <taxon>Pseudomonadota</taxon>
        <taxon>Alphaproteobacteria</taxon>
        <taxon>Hyphomicrobiales</taxon>
        <taxon>Stappiaceae</taxon>
        <taxon>Pseudovibrio</taxon>
    </lineage>
</organism>
<evidence type="ECO:0000313" key="2">
    <source>
        <dbReference type="EMBL" id="SFL12179.1"/>
    </source>
</evidence>